<evidence type="ECO:0000313" key="2">
    <source>
        <dbReference type="Proteomes" id="UP001464891"/>
    </source>
</evidence>
<dbReference type="RefSeq" id="WP_190436344.1">
    <property type="nucleotide sequence ID" value="NZ_JAMPKM010000020.1"/>
</dbReference>
<reference evidence="1 2" key="1">
    <citation type="submission" date="2022-04" db="EMBL/GenBank/DDBJ databases">
        <title>Positive selection, recombination, and allopatry shape intraspecific diversity of widespread and dominant cyanobacteria.</title>
        <authorList>
            <person name="Wei J."/>
            <person name="Shu W."/>
            <person name="Hu C."/>
        </authorList>
    </citation>
    <scope>NUCLEOTIDE SEQUENCE [LARGE SCALE GENOMIC DNA]</scope>
    <source>
        <strain evidence="1 2">GB2-A4</strain>
    </source>
</reference>
<keyword evidence="2" id="KW-1185">Reference proteome</keyword>
<dbReference type="Proteomes" id="UP001464891">
    <property type="component" value="Unassembled WGS sequence"/>
</dbReference>
<protein>
    <submittedName>
        <fullName evidence="1">Uncharacterized protein</fullName>
    </submittedName>
</protein>
<proteinExistence type="predicted"/>
<evidence type="ECO:0000313" key="1">
    <source>
        <dbReference type="EMBL" id="MEP0820112.1"/>
    </source>
</evidence>
<dbReference type="EMBL" id="JAMPKM010000020">
    <property type="protein sequence ID" value="MEP0820112.1"/>
    <property type="molecule type" value="Genomic_DNA"/>
</dbReference>
<name>A0ABV0JEA3_9CYAN</name>
<sequence length="277" mass="30430">MREVVIVVDAEIDASRQPVTSPSTTARMVAALKRAILTEATGSSTSRSHLDNSAQSISVIHNIQVCSVTQLLQLEAIVNALLPDVGVEATESESLLLCPLTLNLPNTFAWARQTIYQQCRDVDGLQQLVEQQLGCSIGQGGYWLPIVYTKKGPLYGEAITLTNEQVFEESFNTPPLGYSQPCHLSDAWRQLLYELGYRLLQMLSAPPATYLLQFGFQGQAICFDRLWPFPAAPAIASLGVQTPDLFACHWRCLTGQPILDLVVPASARYQIYSGEVT</sequence>
<gene>
    <name evidence="1" type="ORF">NC998_23690</name>
</gene>
<accession>A0ABV0JEA3</accession>
<comment type="caution">
    <text evidence="1">The sequence shown here is derived from an EMBL/GenBank/DDBJ whole genome shotgun (WGS) entry which is preliminary data.</text>
</comment>
<organism evidence="1 2">
    <name type="scientific">Trichocoleus desertorum GB2-A4</name>
    <dbReference type="NCBI Taxonomy" id="2933944"/>
    <lineage>
        <taxon>Bacteria</taxon>
        <taxon>Bacillati</taxon>
        <taxon>Cyanobacteriota</taxon>
        <taxon>Cyanophyceae</taxon>
        <taxon>Leptolyngbyales</taxon>
        <taxon>Trichocoleusaceae</taxon>
        <taxon>Trichocoleus</taxon>
    </lineage>
</organism>